<dbReference type="PANTHER" id="PTHR21576">
    <property type="entry name" value="UNCHARACTERIZED NODULIN-LIKE PROTEIN"/>
    <property type="match status" value="1"/>
</dbReference>
<feature type="transmembrane region" description="Helical" evidence="5">
    <location>
        <begin position="143"/>
        <end position="165"/>
    </location>
</feature>
<evidence type="ECO:0000313" key="6">
    <source>
        <dbReference type="EMBL" id="KAK7380585.1"/>
    </source>
</evidence>
<keyword evidence="3 5" id="KW-1133">Transmembrane helix</keyword>
<gene>
    <name evidence="6" type="ORF">VNO78_33099</name>
</gene>
<feature type="transmembrane region" description="Helical" evidence="5">
    <location>
        <begin position="51"/>
        <end position="75"/>
    </location>
</feature>
<organism evidence="6 7">
    <name type="scientific">Psophocarpus tetragonolobus</name>
    <name type="common">Winged bean</name>
    <name type="synonym">Dolichos tetragonolobus</name>
    <dbReference type="NCBI Taxonomy" id="3891"/>
    <lineage>
        <taxon>Eukaryota</taxon>
        <taxon>Viridiplantae</taxon>
        <taxon>Streptophyta</taxon>
        <taxon>Embryophyta</taxon>
        <taxon>Tracheophyta</taxon>
        <taxon>Spermatophyta</taxon>
        <taxon>Magnoliopsida</taxon>
        <taxon>eudicotyledons</taxon>
        <taxon>Gunneridae</taxon>
        <taxon>Pentapetalae</taxon>
        <taxon>rosids</taxon>
        <taxon>fabids</taxon>
        <taxon>Fabales</taxon>
        <taxon>Fabaceae</taxon>
        <taxon>Papilionoideae</taxon>
        <taxon>50 kb inversion clade</taxon>
        <taxon>NPAAA clade</taxon>
        <taxon>indigoferoid/millettioid clade</taxon>
        <taxon>Phaseoleae</taxon>
        <taxon>Psophocarpus</taxon>
    </lineage>
</organism>
<dbReference type="GO" id="GO:0016020">
    <property type="term" value="C:membrane"/>
    <property type="evidence" value="ECO:0007669"/>
    <property type="project" value="UniProtKB-SubCell"/>
</dbReference>
<evidence type="ECO:0000256" key="3">
    <source>
        <dbReference type="ARBA" id="ARBA00022989"/>
    </source>
</evidence>
<protein>
    <submittedName>
        <fullName evidence="6">Uncharacterized protein</fullName>
    </submittedName>
</protein>
<name>A0AAN9RL19_PSOTE</name>
<accession>A0AAN9RL19</accession>
<keyword evidence="2 5" id="KW-0812">Transmembrane</keyword>
<evidence type="ECO:0000256" key="4">
    <source>
        <dbReference type="ARBA" id="ARBA00023136"/>
    </source>
</evidence>
<feature type="transmembrane region" description="Helical" evidence="5">
    <location>
        <begin position="95"/>
        <end position="112"/>
    </location>
</feature>
<evidence type="ECO:0000256" key="1">
    <source>
        <dbReference type="ARBA" id="ARBA00004141"/>
    </source>
</evidence>
<evidence type="ECO:0000313" key="7">
    <source>
        <dbReference type="Proteomes" id="UP001386955"/>
    </source>
</evidence>
<keyword evidence="7" id="KW-1185">Reference proteome</keyword>
<reference evidence="6 7" key="1">
    <citation type="submission" date="2024-01" db="EMBL/GenBank/DDBJ databases">
        <title>The genomes of 5 underutilized Papilionoideae crops provide insights into root nodulation and disease resistanc.</title>
        <authorList>
            <person name="Jiang F."/>
        </authorList>
    </citation>
    <scope>NUCLEOTIDE SEQUENCE [LARGE SCALE GENOMIC DNA]</scope>
    <source>
        <strain evidence="6">DUOXIRENSHENG_FW03</strain>
        <tissue evidence="6">Leaves</tissue>
    </source>
</reference>
<comment type="caution">
    <text evidence="6">The sequence shown here is derived from an EMBL/GenBank/DDBJ whole genome shotgun (WGS) entry which is preliminary data.</text>
</comment>
<proteinExistence type="predicted"/>
<comment type="subcellular location">
    <subcellularLocation>
        <location evidence="1">Membrane</location>
        <topology evidence="1">Multi-pass membrane protein</topology>
    </subcellularLocation>
</comment>
<evidence type="ECO:0000256" key="5">
    <source>
        <dbReference type="SAM" id="Phobius"/>
    </source>
</evidence>
<evidence type="ECO:0000256" key="2">
    <source>
        <dbReference type="ARBA" id="ARBA00022692"/>
    </source>
</evidence>
<keyword evidence="4 5" id="KW-0472">Membrane</keyword>
<dbReference type="EMBL" id="JAYMYS010000009">
    <property type="protein sequence ID" value="KAK7380585.1"/>
    <property type="molecule type" value="Genomic_DNA"/>
</dbReference>
<sequence length="205" mass="23554">MVKRCWQTIQIWLHYQDKSSLAPHTEQTVQENVSCWENILSPPERGEDYTILQATFSIDMVILLLVSICSLGSNMTMVNNLNQIGTSLGYPSDTIITFVSLVSIWMYLGYLYDKEARRQMEAMGQKIIPGEELKCNGDECYKLTFIIMTAACLFGALLSLILVFWTPQFYRSDLYKKFKEANETETVMFYDRIESSGANESLLQM</sequence>
<dbReference type="PANTHER" id="PTHR21576:SF92">
    <property type="entry name" value="MFS TRANSPORTER"/>
    <property type="match status" value="1"/>
</dbReference>
<dbReference type="Proteomes" id="UP001386955">
    <property type="component" value="Unassembled WGS sequence"/>
</dbReference>
<dbReference type="AlphaFoldDB" id="A0AAN9RL19"/>